<name>A0A9D1W604_9FIRM</name>
<accession>A0A9D1W604</accession>
<dbReference type="AlphaFoldDB" id="A0A9D1W604"/>
<evidence type="ECO:0000313" key="2">
    <source>
        <dbReference type="Proteomes" id="UP000886780"/>
    </source>
</evidence>
<comment type="caution">
    <text evidence="1">The sequence shown here is derived from an EMBL/GenBank/DDBJ whole genome shotgun (WGS) entry which is preliminary data.</text>
</comment>
<dbReference type="CDD" id="cd01427">
    <property type="entry name" value="HAD_like"/>
    <property type="match status" value="1"/>
</dbReference>
<protein>
    <submittedName>
        <fullName evidence="1">HAD hydrolase-like protein</fullName>
    </submittedName>
</protein>
<dbReference type="InterPro" id="IPR023214">
    <property type="entry name" value="HAD_sf"/>
</dbReference>
<dbReference type="InterPro" id="IPR036412">
    <property type="entry name" value="HAD-like_sf"/>
</dbReference>
<dbReference type="Proteomes" id="UP000886780">
    <property type="component" value="Unassembled WGS sequence"/>
</dbReference>
<dbReference type="InterPro" id="IPR041492">
    <property type="entry name" value="HAD_2"/>
</dbReference>
<dbReference type="Gene3D" id="3.40.50.1000">
    <property type="entry name" value="HAD superfamily/HAD-like"/>
    <property type="match status" value="1"/>
</dbReference>
<organism evidence="1 2">
    <name type="scientific">Candidatus Lachnoclostridium stercoripullorum</name>
    <dbReference type="NCBI Taxonomy" id="2838635"/>
    <lineage>
        <taxon>Bacteria</taxon>
        <taxon>Bacillati</taxon>
        <taxon>Bacillota</taxon>
        <taxon>Clostridia</taxon>
        <taxon>Lachnospirales</taxon>
        <taxon>Lachnospiraceae</taxon>
    </lineage>
</organism>
<dbReference type="SUPFAM" id="SSF56784">
    <property type="entry name" value="HAD-like"/>
    <property type="match status" value="1"/>
</dbReference>
<reference evidence="1" key="1">
    <citation type="journal article" date="2021" name="PeerJ">
        <title>Extensive microbial diversity within the chicken gut microbiome revealed by metagenomics and culture.</title>
        <authorList>
            <person name="Gilroy R."/>
            <person name="Ravi A."/>
            <person name="Getino M."/>
            <person name="Pursley I."/>
            <person name="Horton D.L."/>
            <person name="Alikhan N.F."/>
            <person name="Baker D."/>
            <person name="Gharbi K."/>
            <person name="Hall N."/>
            <person name="Watson M."/>
            <person name="Adriaenssens E.M."/>
            <person name="Foster-Nyarko E."/>
            <person name="Jarju S."/>
            <person name="Secka A."/>
            <person name="Antonio M."/>
            <person name="Oren A."/>
            <person name="Chaudhuri R.R."/>
            <person name="La Ragione R."/>
            <person name="Hildebrand F."/>
            <person name="Pallen M.J."/>
        </authorList>
    </citation>
    <scope>NUCLEOTIDE SEQUENCE</scope>
    <source>
        <strain evidence="1">ChiGjej4B4-12881</strain>
    </source>
</reference>
<keyword evidence="1" id="KW-0378">Hydrolase</keyword>
<dbReference type="PANTHER" id="PTHR43434:SF1">
    <property type="entry name" value="PHOSPHOGLYCOLATE PHOSPHATASE"/>
    <property type="match status" value="1"/>
</dbReference>
<dbReference type="GO" id="GO:0006281">
    <property type="term" value="P:DNA repair"/>
    <property type="evidence" value="ECO:0007669"/>
    <property type="project" value="TreeGrafter"/>
</dbReference>
<proteinExistence type="predicted"/>
<dbReference type="PANTHER" id="PTHR43434">
    <property type="entry name" value="PHOSPHOGLYCOLATE PHOSPHATASE"/>
    <property type="match status" value="1"/>
</dbReference>
<reference evidence="1" key="2">
    <citation type="submission" date="2021-04" db="EMBL/GenBank/DDBJ databases">
        <authorList>
            <person name="Gilroy R."/>
        </authorList>
    </citation>
    <scope>NUCLEOTIDE SEQUENCE</scope>
    <source>
        <strain evidence="1">ChiGjej4B4-12881</strain>
    </source>
</reference>
<dbReference type="InterPro" id="IPR050155">
    <property type="entry name" value="HAD-like_hydrolase_sf"/>
</dbReference>
<gene>
    <name evidence="1" type="ORF">IAA28_09990</name>
</gene>
<evidence type="ECO:0000313" key="1">
    <source>
        <dbReference type="EMBL" id="HIX53118.1"/>
    </source>
</evidence>
<dbReference type="EMBL" id="DXEU01000182">
    <property type="protein sequence ID" value="HIX53118.1"/>
    <property type="molecule type" value="Genomic_DNA"/>
</dbReference>
<dbReference type="Pfam" id="PF13419">
    <property type="entry name" value="HAD_2"/>
    <property type="match status" value="1"/>
</dbReference>
<sequence length="270" mass="30465">MERKRFLVCIDSDGCAIDSMDGKHRLCFAPLMVETWQMEGHREEAEEIWNKVSLWSVNRGINRFRGLQMALELCGERGFLKEDLTDLAAWNARTKVYSNAALEEEIGRTGSPLLEKVLEWSISSNAAIAALPPCRVFPGVREALERMSRDGDLVVVSSANRESVETEWNRHGLIRLVREVMAQDSGTKTACIARQMEKGYDGDHVLMIGDAPGDGRAAERNGALFFPIVCGREAESWRQLLEEGFERFLNGTYRGAYAEGRMKEFLEALR</sequence>
<dbReference type="GO" id="GO:0008967">
    <property type="term" value="F:phosphoglycolate phosphatase activity"/>
    <property type="evidence" value="ECO:0007669"/>
    <property type="project" value="TreeGrafter"/>
</dbReference>
<dbReference type="GO" id="GO:0005829">
    <property type="term" value="C:cytosol"/>
    <property type="evidence" value="ECO:0007669"/>
    <property type="project" value="TreeGrafter"/>
</dbReference>